<dbReference type="HAMAP" id="MF_02225">
    <property type="entry name" value="CoaBC"/>
    <property type="match status" value="1"/>
</dbReference>
<reference evidence="7 8" key="1">
    <citation type="submission" date="2018-05" db="EMBL/GenBank/DDBJ databases">
        <title>Genomic Encyclopedia of Type Strains, Phase IV (KMG-IV): sequencing the most valuable type-strain genomes for metagenomic binning, comparative biology and taxonomic classification.</title>
        <authorList>
            <person name="Goeker M."/>
        </authorList>
    </citation>
    <scope>NUCLEOTIDE SEQUENCE [LARGE SCALE GENOMIC DNA]</scope>
    <source>
        <strain evidence="7 8">DSM 22440</strain>
    </source>
</reference>
<evidence type="ECO:0000313" key="7">
    <source>
        <dbReference type="EMBL" id="PXW92579.1"/>
    </source>
</evidence>
<dbReference type="PANTHER" id="PTHR14359">
    <property type="entry name" value="HOMO-OLIGOMERIC FLAVIN CONTAINING CYS DECARBOXYLASE FAMILY"/>
    <property type="match status" value="1"/>
</dbReference>
<evidence type="ECO:0000259" key="5">
    <source>
        <dbReference type="Pfam" id="PF02441"/>
    </source>
</evidence>
<dbReference type="Gene3D" id="3.40.50.1950">
    <property type="entry name" value="Flavin prenyltransferase-like"/>
    <property type="match status" value="1"/>
</dbReference>
<dbReference type="GO" id="GO:0015941">
    <property type="term" value="P:pantothenate catabolic process"/>
    <property type="evidence" value="ECO:0007669"/>
    <property type="project" value="InterPro"/>
</dbReference>
<keyword evidence="8" id="KW-1185">Reference proteome</keyword>
<feature type="domain" description="DNA/pantothenate metabolism flavoprotein C-terminal" evidence="6">
    <location>
        <begin position="185"/>
        <end position="394"/>
    </location>
</feature>
<feature type="binding site" evidence="3">
    <location>
        <begin position="304"/>
        <end position="307"/>
    </location>
    <ligand>
        <name>CTP</name>
        <dbReference type="ChEBI" id="CHEBI:37563"/>
    </ligand>
</feature>
<dbReference type="GO" id="GO:0071513">
    <property type="term" value="C:phosphopantothenoylcysteine decarboxylase complex"/>
    <property type="evidence" value="ECO:0007669"/>
    <property type="project" value="TreeGrafter"/>
</dbReference>
<feature type="binding site" evidence="3">
    <location>
        <position position="278"/>
    </location>
    <ligand>
        <name>CTP</name>
        <dbReference type="ChEBI" id="CHEBI:37563"/>
    </ligand>
</feature>
<comment type="cofactor">
    <cofactor evidence="3">
        <name>FMN</name>
        <dbReference type="ChEBI" id="CHEBI:58210"/>
    </cofactor>
    <text evidence="3">Binds 1 FMN per subunit.</text>
</comment>
<feature type="binding site" evidence="3">
    <location>
        <position position="336"/>
    </location>
    <ligand>
        <name>CTP</name>
        <dbReference type="ChEBI" id="CHEBI:37563"/>
    </ligand>
</feature>
<accession>A0A2V3WFQ4</accession>
<feature type="binding site" evidence="3">
    <location>
        <position position="340"/>
    </location>
    <ligand>
        <name>CTP</name>
        <dbReference type="ChEBI" id="CHEBI:37563"/>
    </ligand>
</feature>
<dbReference type="Proteomes" id="UP000247922">
    <property type="component" value="Unassembled WGS sequence"/>
</dbReference>
<dbReference type="AlphaFoldDB" id="A0A2V3WFQ4"/>
<comment type="caution">
    <text evidence="7">The sequence shown here is derived from an EMBL/GenBank/DDBJ whole genome shotgun (WGS) entry which is preliminary data.</text>
</comment>
<dbReference type="GO" id="GO:0010181">
    <property type="term" value="F:FMN binding"/>
    <property type="evidence" value="ECO:0007669"/>
    <property type="project" value="UniProtKB-UniRule"/>
</dbReference>
<name>A0A2V3WFQ4_9BACI</name>
<dbReference type="GO" id="GO:0004632">
    <property type="term" value="F:phosphopantothenate--cysteine ligase activity"/>
    <property type="evidence" value="ECO:0007669"/>
    <property type="project" value="UniProtKB-UniRule"/>
</dbReference>
<feature type="binding site" evidence="3">
    <location>
        <position position="288"/>
    </location>
    <ligand>
        <name>CTP</name>
        <dbReference type="ChEBI" id="CHEBI:37563"/>
    </ligand>
</feature>
<keyword evidence="3" id="KW-0460">Magnesium</keyword>
<comment type="pathway">
    <text evidence="3 4">Cofactor biosynthesis; coenzyme A biosynthesis; CoA from (R)-pantothenate: step 3/5.</text>
</comment>
<feature type="region of interest" description="Phosphopantothenate--cysteine ligase" evidence="3">
    <location>
        <begin position="190"/>
        <end position="401"/>
    </location>
</feature>
<dbReference type="SUPFAM" id="SSF52507">
    <property type="entry name" value="Homo-oligomeric flavin-containing Cys decarboxylases, HFCD"/>
    <property type="match status" value="1"/>
</dbReference>
<comment type="similarity">
    <text evidence="3 4">In the C-terminal section; belongs to the PPC synthetase family.</text>
</comment>
<keyword evidence="3 4" id="KW-0285">Flavoprotein</keyword>
<dbReference type="RefSeq" id="WP_110250459.1">
    <property type="nucleotide sequence ID" value="NZ_QJJR01000002.1"/>
</dbReference>
<evidence type="ECO:0000256" key="2">
    <source>
        <dbReference type="ARBA" id="ARBA00023239"/>
    </source>
</evidence>
<dbReference type="EMBL" id="QJJR01000002">
    <property type="protein sequence ID" value="PXW92579.1"/>
    <property type="molecule type" value="Genomic_DNA"/>
</dbReference>
<keyword evidence="3" id="KW-0511">Multifunctional enzyme</keyword>
<dbReference type="EC" id="4.1.1.36" evidence="3"/>
<comment type="catalytic activity">
    <reaction evidence="3 4">
        <text>(R)-4'-phosphopantothenate + L-cysteine + CTP = N-[(R)-4-phosphopantothenoyl]-L-cysteine + CMP + diphosphate + H(+)</text>
        <dbReference type="Rhea" id="RHEA:19397"/>
        <dbReference type="ChEBI" id="CHEBI:10986"/>
        <dbReference type="ChEBI" id="CHEBI:15378"/>
        <dbReference type="ChEBI" id="CHEBI:33019"/>
        <dbReference type="ChEBI" id="CHEBI:35235"/>
        <dbReference type="ChEBI" id="CHEBI:37563"/>
        <dbReference type="ChEBI" id="CHEBI:59458"/>
        <dbReference type="ChEBI" id="CHEBI:60377"/>
        <dbReference type="EC" id="6.3.2.5"/>
    </reaction>
</comment>
<comment type="function">
    <text evidence="4">Catalyzes two steps in the biosynthesis of coenzyme A. In the first step cysteine is conjugated to 4'-phosphopantothenate to form 4-phosphopantothenoylcysteine, in the latter compound is decarboxylated to form 4'-phosphopantotheine.</text>
</comment>
<comment type="similarity">
    <text evidence="3 4">In the N-terminal section; belongs to the HFCD (homo-oligomeric flavin containing Cys decarboxylase) superfamily.</text>
</comment>
<feature type="domain" description="Flavoprotein" evidence="5">
    <location>
        <begin position="5"/>
        <end position="174"/>
    </location>
</feature>
<dbReference type="PANTHER" id="PTHR14359:SF6">
    <property type="entry name" value="PHOSPHOPANTOTHENOYLCYSTEINE DECARBOXYLASE"/>
    <property type="match status" value="1"/>
</dbReference>
<keyword evidence="3 4" id="KW-0436">Ligase</keyword>
<comment type="function">
    <text evidence="3">Catalyzes two sequential steps in the biosynthesis of coenzyme A. In the first step cysteine is conjugated to 4'-phosphopantothenate to form 4-phosphopantothenoylcysteine. In the second step the latter compound is decarboxylated to form 4'-phosphopantotheine.</text>
</comment>
<dbReference type="InterPro" id="IPR007085">
    <property type="entry name" value="DNA/pantothenate-metab_flavo_C"/>
</dbReference>
<dbReference type="GO" id="GO:0004633">
    <property type="term" value="F:phosphopantothenoylcysteine decarboxylase activity"/>
    <property type="evidence" value="ECO:0007669"/>
    <property type="project" value="UniProtKB-UniRule"/>
</dbReference>
<evidence type="ECO:0000256" key="1">
    <source>
        <dbReference type="ARBA" id="ARBA00022793"/>
    </source>
</evidence>
<dbReference type="EC" id="6.3.2.5" evidence="3"/>
<evidence type="ECO:0000256" key="3">
    <source>
        <dbReference type="HAMAP-Rule" id="MF_02225"/>
    </source>
</evidence>
<comment type="caution">
    <text evidence="3">Lacks conserved residue(s) required for the propagation of feature annotation.</text>
</comment>
<feature type="region of interest" description="Phosphopantothenoylcysteine decarboxylase" evidence="3">
    <location>
        <begin position="1"/>
        <end position="189"/>
    </location>
</feature>
<evidence type="ECO:0000313" key="8">
    <source>
        <dbReference type="Proteomes" id="UP000247922"/>
    </source>
</evidence>
<keyword evidence="2 3" id="KW-0456">Lyase</keyword>
<dbReference type="UniPathway" id="UPA00241">
    <property type="reaction ID" value="UER00353"/>
</dbReference>
<feature type="binding site" evidence="3">
    <location>
        <position position="322"/>
    </location>
    <ligand>
        <name>CTP</name>
        <dbReference type="ChEBI" id="CHEBI:37563"/>
    </ligand>
</feature>
<protein>
    <recommendedName>
        <fullName evidence="3">Coenzyme A biosynthesis bifunctional protein CoaBC</fullName>
    </recommendedName>
    <alternativeName>
        <fullName evidence="3">DNA/pantothenate metabolism flavoprotein</fullName>
    </alternativeName>
    <alternativeName>
        <fullName evidence="3">Phosphopantothenoylcysteine synthetase/decarboxylase</fullName>
        <shortName evidence="3">PPCS-PPCDC</shortName>
    </alternativeName>
    <domain>
        <recommendedName>
            <fullName evidence="3">Phosphopantothenoylcysteine decarboxylase</fullName>
            <shortName evidence="3">PPC decarboxylase</shortName>
            <shortName evidence="3">PPC-DC</shortName>
            <ecNumber evidence="3">4.1.1.36</ecNumber>
        </recommendedName>
        <alternativeName>
            <fullName evidence="3">CoaC</fullName>
        </alternativeName>
    </domain>
    <domain>
        <recommendedName>
            <fullName evidence="3">Phosphopantothenate--cysteine ligase</fullName>
            <ecNumber evidence="3">6.3.2.5</ecNumber>
        </recommendedName>
        <alternativeName>
            <fullName evidence="3">CoaB</fullName>
        </alternativeName>
        <alternativeName>
            <fullName evidence="3">Phosphopantothenoylcysteine synthetase</fullName>
            <shortName evidence="3">PPC synthetase</shortName>
            <shortName evidence="3">PPC-S</shortName>
        </alternativeName>
    </domain>
</protein>
<dbReference type="OrthoDB" id="9802554at2"/>
<dbReference type="Pfam" id="PF02441">
    <property type="entry name" value="Flavoprotein"/>
    <property type="match status" value="1"/>
</dbReference>
<dbReference type="InterPro" id="IPR036551">
    <property type="entry name" value="Flavin_trans-like"/>
</dbReference>
<dbReference type="InterPro" id="IPR005252">
    <property type="entry name" value="CoaBC"/>
</dbReference>
<dbReference type="NCBIfam" id="TIGR00521">
    <property type="entry name" value="coaBC_dfp"/>
    <property type="match status" value="1"/>
</dbReference>
<dbReference type="SUPFAM" id="SSF102645">
    <property type="entry name" value="CoaB-like"/>
    <property type="match status" value="1"/>
</dbReference>
<dbReference type="GO" id="GO:0046872">
    <property type="term" value="F:metal ion binding"/>
    <property type="evidence" value="ECO:0007669"/>
    <property type="project" value="UniProtKB-KW"/>
</dbReference>
<comment type="pathway">
    <text evidence="3 4">Cofactor biosynthesis; coenzyme A biosynthesis; CoA from (R)-pantothenate: step 2/5.</text>
</comment>
<evidence type="ECO:0000259" key="6">
    <source>
        <dbReference type="Pfam" id="PF04127"/>
    </source>
</evidence>
<dbReference type="InterPro" id="IPR003382">
    <property type="entry name" value="Flavoprotein"/>
</dbReference>
<keyword evidence="3 4" id="KW-0288">FMN</keyword>
<feature type="active site" description="Proton donor" evidence="3">
    <location>
        <position position="157"/>
    </location>
</feature>
<gene>
    <name evidence="3" type="primary">coaBC</name>
    <name evidence="7" type="ORF">DES38_102160</name>
</gene>
<keyword evidence="3" id="KW-0479">Metal-binding</keyword>
<dbReference type="Pfam" id="PF04127">
    <property type="entry name" value="DFP"/>
    <property type="match status" value="1"/>
</dbReference>
<dbReference type="GO" id="GO:0015937">
    <property type="term" value="P:coenzyme A biosynthetic process"/>
    <property type="evidence" value="ECO:0007669"/>
    <property type="project" value="UniProtKB-UniRule"/>
</dbReference>
<sequence>MLKGKHIVLGVTGGIAAFKAIHLTSKLTQEGAIVKVILTTGAQKFVTPLSFQAIARQPVYLDTFDELDPGEIQHIALADWADLVVVAPTTANLIGKYAHGIADDLLSTTLLATTAPVYLAPAMNVHMLSHPAVKANLATLKRRNVTMIDPDEGYLACGYVGKGRMMEPEDIVTFLRMKQREKKMLTGKKVLVSAGPTKEIIDPVRFLSNHSTGKMGFALAEAAHQLGAEVTLVTGPVQLETVEGIKRIDVVSAEEMNKAMLDHFAGQDIVIKTAAVADYMPKKQYQHKLKKQPGDLQLEMVRTPDILKGLGEKKTTQYLVGFAAETREIERYGREKLERKQLDAIVINDISSMETGFGSDDNAVHFISKQGANVTLPQASKQRIAEQLFTEILKEVELNDR</sequence>
<proteinExistence type="inferred from homology"/>
<evidence type="ECO:0000256" key="4">
    <source>
        <dbReference type="RuleBase" id="RU364078"/>
    </source>
</evidence>
<comment type="cofactor">
    <cofactor evidence="3">
        <name>Mg(2+)</name>
        <dbReference type="ChEBI" id="CHEBI:18420"/>
    </cofactor>
</comment>
<keyword evidence="1 3" id="KW-0210">Decarboxylase</keyword>
<dbReference type="Gene3D" id="3.40.50.10300">
    <property type="entry name" value="CoaB-like"/>
    <property type="match status" value="1"/>
</dbReference>
<comment type="catalytic activity">
    <reaction evidence="3 4">
        <text>N-[(R)-4-phosphopantothenoyl]-L-cysteine + H(+) = (R)-4'-phosphopantetheine + CO2</text>
        <dbReference type="Rhea" id="RHEA:16793"/>
        <dbReference type="ChEBI" id="CHEBI:15378"/>
        <dbReference type="ChEBI" id="CHEBI:16526"/>
        <dbReference type="ChEBI" id="CHEBI:59458"/>
        <dbReference type="ChEBI" id="CHEBI:61723"/>
        <dbReference type="EC" id="4.1.1.36"/>
    </reaction>
</comment>
<organism evidence="7 8">
    <name type="scientific">Streptohalobacillus salinus</name>
    <dbReference type="NCBI Taxonomy" id="621096"/>
    <lineage>
        <taxon>Bacteria</taxon>
        <taxon>Bacillati</taxon>
        <taxon>Bacillota</taxon>
        <taxon>Bacilli</taxon>
        <taxon>Bacillales</taxon>
        <taxon>Bacillaceae</taxon>
        <taxon>Streptohalobacillus</taxon>
    </lineage>
</organism>
<dbReference type="InterPro" id="IPR035929">
    <property type="entry name" value="CoaB-like_sf"/>
</dbReference>